<accession>A0A6M0IJ50</accession>
<keyword evidence="1" id="KW-0812">Transmembrane</keyword>
<keyword evidence="3" id="KW-1185">Reference proteome</keyword>
<protein>
    <submittedName>
        <fullName evidence="2">Uncharacterized protein</fullName>
    </submittedName>
</protein>
<name>A0A6M0IJ50_9BACT</name>
<evidence type="ECO:0000256" key="1">
    <source>
        <dbReference type="SAM" id="Phobius"/>
    </source>
</evidence>
<proteinExistence type="predicted"/>
<feature type="transmembrane region" description="Helical" evidence="1">
    <location>
        <begin position="162"/>
        <end position="183"/>
    </location>
</feature>
<dbReference type="AlphaFoldDB" id="A0A6M0IJ50"/>
<gene>
    <name evidence="2" type="ORF">GK091_10945</name>
</gene>
<dbReference type="RefSeq" id="WP_164037317.1">
    <property type="nucleotide sequence ID" value="NZ_JAAGNZ010000001.1"/>
</dbReference>
<dbReference type="Proteomes" id="UP000477386">
    <property type="component" value="Unassembled WGS sequence"/>
</dbReference>
<feature type="transmembrane region" description="Helical" evidence="1">
    <location>
        <begin position="130"/>
        <end position="150"/>
    </location>
</feature>
<keyword evidence="1" id="KW-0472">Membrane</keyword>
<sequence>MLSFKQFNFPPGQDFVPSKETKNFWLYTKKSKRTFGGVALPGLFETIGYPTQMIAFFAILFLEVVPTIYGIEEGVLWQAILAAIFIDIFLAIVSHLWHDRICKHKNEMVNADKEVIKEDLKRKINRYNTYTYIFYILILCSGILKFYFFYDAYMTPDAIAGAVLVCYLLGSILHIAYTGYFLYTSRFNYKIQSEYSRYVSSGGITYKDKTGKISQPLFSDDMTLNIQPDSSGNHKIFQENNNVFYLETCGVLTDNELANLVVRQPYDAQGLTARSGLKRQMEILQIN</sequence>
<evidence type="ECO:0000313" key="3">
    <source>
        <dbReference type="Proteomes" id="UP000477386"/>
    </source>
</evidence>
<comment type="caution">
    <text evidence="2">The sequence shown here is derived from an EMBL/GenBank/DDBJ whole genome shotgun (WGS) entry which is preliminary data.</text>
</comment>
<organism evidence="2 3">
    <name type="scientific">Spirosoma agri</name>
    <dbReference type="NCBI Taxonomy" id="1987381"/>
    <lineage>
        <taxon>Bacteria</taxon>
        <taxon>Pseudomonadati</taxon>
        <taxon>Bacteroidota</taxon>
        <taxon>Cytophagia</taxon>
        <taxon>Cytophagales</taxon>
        <taxon>Cytophagaceae</taxon>
        <taxon>Spirosoma</taxon>
    </lineage>
</organism>
<evidence type="ECO:0000313" key="2">
    <source>
        <dbReference type="EMBL" id="NEU67401.1"/>
    </source>
</evidence>
<keyword evidence="1" id="KW-1133">Transmembrane helix</keyword>
<dbReference type="EMBL" id="JAAGNZ010000001">
    <property type="protein sequence ID" value="NEU67401.1"/>
    <property type="molecule type" value="Genomic_DNA"/>
</dbReference>
<feature type="transmembrane region" description="Helical" evidence="1">
    <location>
        <begin position="77"/>
        <end position="97"/>
    </location>
</feature>
<reference evidence="2 3" key="1">
    <citation type="submission" date="2020-02" db="EMBL/GenBank/DDBJ databases">
        <title>Draft genome sequence of two Spirosoma agri KCTC 52727 and Spirosoma terrae KCTC 52035.</title>
        <authorList>
            <person name="Rojas J."/>
            <person name="Ambika Manirajan B."/>
            <person name="Ratering S."/>
            <person name="Suarez C."/>
            <person name="Schnell S."/>
        </authorList>
    </citation>
    <scope>NUCLEOTIDE SEQUENCE [LARGE SCALE GENOMIC DNA]</scope>
    <source>
        <strain evidence="2 3">KCTC 52727</strain>
    </source>
</reference>